<dbReference type="EMBL" id="BK015882">
    <property type="protein sequence ID" value="DAD71450.1"/>
    <property type="molecule type" value="Genomic_DNA"/>
</dbReference>
<feature type="compositionally biased region" description="Acidic residues" evidence="1">
    <location>
        <begin position="191"/>
        <end position="210"/>
    </location>
</feature>
<feature type="compositionally biased region" description="Acidic residues" evidence="1">
    <location>
        <begin position="168"/>
        <end position="184"/>
    </location>
</feature>
<protein>
    <submittedName>
        <fullName evidence="2">Uncharacterized protein</fullName>
    </submittedName>
</protein>
<proteinExistence type="predicted"/>
<organism evidence="2">
    <name type="scientific">Siphoviridae sp. ctsf32</name>
    <dbReference type="NCBI Taxonomy" id="2827594"/>
    <lineage>
        <taxon>Viruses</taxon>
        <taxon>Duplodnaviria</taxon>
        <taxon>Heunggongvirae</taxon>
        <taxon>Uroviricota</taxon>
        <taxon>Caudoviricetes</taxon>
    </lineage>
</organism>
<sequence length="338" mass="38328">MNYLSEAFKKLDFLTEEEFSLQDTAGLDDMDQLLKTPASNIANVIDPEAETEDELQDTYIGKVILHCPVCNSMIYKDLEDIVKDDVEELVNIGEECPYCYTSEGFKVIGVVSPFEETSEEEEQEDEEEDPAEEEKELTEEFEKVEVATENQKVTLGADDDGKLTIEAEPVEEDDEDEEDEEEEVLAPVPDEVADDIEATANDSESEDEEVEYDVEDFDSDSFDDLGECYLKSVYENVSSYKTTDVSSKGNTLVVEGLIKFNSGKMKPTKFVFEASTATKNNKLRFIGENKQITRGRKAFTITGKLNENKSFITERFNYNYMTKNEKGKSTRLYGTLKK</sequence>
<evidence type="ECO:0000313" key="2">
    <source>
        <dbReference type="EMBL" id="DAD71450.1"/>
    </source>
</evidence>
<feature type="compositionally biased region" description="Acidic residues" evidence="1">
    <location>
        <begin position="116"/>
        <end position="137"/>
    </location>
</feature>
<feature type="region of interest" description="Disordered" evidence="1">
    <location>
        <begin position="114"/>
        <end position="210"/>
    </location>
</feature>
<evidence type="ECO:0000256" key="1">
    <source>
        <dbReference type="SAM" id="MobiDB-lite"/>
    </source>
</evidence>
<reference evidence="2" key="1">
    <citation type="journal article" date="2021" name="Proc. Natl. Acad. Sci. U.S.A.">
        <title>A Catalog of Tens of Thousands of Viruses from Human Metagenomes Reveals Hidden Associations with Chronic Diseases.</title>
        <authorList>
            <person name="Tisza M.J."/>
            <person name="Buck C.B."/>
        </authorList>
    </citation>
    <scope>NUCLEOTIDE SEQUENCE</scope>
    <source>
        <strain evidence="2">Ctsf32</strain>
    </source>
</reference>
<name>A0A8S5LND0_9CAUD</name>
<accession>A0A8S5LND0</accession>